<dbReference type="GO" id="GO:0070692">
    <property type="term" value="C:CTDK-1 complex"/>
    <property type="evidence" value="ECO:0007669"/>
    <property type="project" value="InterPro"/>
</dbReference>
<gene>
    <name evidence="2" type="ORF">LAMI_0G01596G</name>
</gene>
<dbReference type="Pfam" id="PF12350">
    <property type="entry name" value="CTK3_C"/>
    <property type="match status" value="1"/>
</dbReference>
<dbReference type="Proteomes" id="UP000191024">
    <property type="component" value="Chromosome G"/>
</dbReference>
<sequence length="310" mass="35689">MDAFQARLQFLQVVKNLHKNLHAVKDTSQGSNASQQQNDPVQFYVRNYEHHYEDFQQCLLDSALKMDSLDRLNVLIYWQKLVEALWPRCRSEIDGERNTPAKVLYTQFLGRLDEIVQLVLPAHDWKSLTNLDACVAISKRLNSLCSVVPENDPQLQKLDLTRDEILQQIDPKGPELPWFSPPLATDYETAFSTTCMLLVDRRKHAIQLQEYYRRHLVCGISTAPATSTGGASTTASAATANSSGVILHRMENDRERHKKSKEHLWVTERQYILDSREFDTLWNSTKGMAKSDYVDLRIMNNIAHSSYMYN</sequence>
<dbReference type="PANTHER" id="PTHR28291:SF1">
    <property type="entry name" value="CTD KINASE SUBUNIT GAMMA"/>
    <property type="match status" value="1"/>
</dbReference>
<dbReference type="InterPro" id="IPR042326">
    <property type="entry name" value="Ctk3"/>
</dbReference>
<dbReference type="GO" id="GO:0045943">
    <property type="term" value="P:positive regulation of transcription by RNA polymerase I"/>
    <property type="evidence" value="ECO:0007669"/>
    <property type="project" value="TreeGrafter"/>
</dbReference>
<name>A0A1G4K7L3_9SACH</name>
<dbReference type="InterPro" id="IPR024637">
    <property type="entry name" value="Ctk3_C"/>
</dbReference>
<evidence type="ECO:0000313" key="3">
    <source>
        <dbReference type="Proteomes" id="UP000191024"/>
    </source>
</evidence>
<reference evidence="2 3" key="1">
    <citation type="submission" date="2016-03" db="EMBL/GenBank/DDBJ databases">
        <authorList>
            <person name="Devillers H."/>
        </authorList>
    </citation>
    <scope>NUCLEOTIDE SEQUENCE [LARGE SCALE GENOMIC DNA]</scope>
    <source>
        <strain evidence="2">CBS 11717</strain>
    </source>
</reference>
<protein>
    <submittedName>
        <fullName evidence="2">LAMI_0G01596g1_1</fullName>
    </submittedName>
</protein>
<organism evidence="2 3">
    <name type="scientific">Lachancea mirantina</name>
    <dbReference type="NCBI Taxonomy" id="1230905"/>
    <lineage>
        <taxon>Eukaryota</taxon>
        <taxon>Fungi</taxon>
        <taxon>Dikarya</taxon>
        <taxon>Ascomycota</taxon>
        <taxon>Saccharomycotina</taxon>
        <taxon>Saccharomycetes</taxon>
        <taxon>Saccharomycetales</taxon>
        <taxon>Saccharomycetaceae</taxon>
        <taxon>Lachancea</taxon>
    </lineage>
</organism>
<proteinExistence type="predicted"/>
<accession>A0A1G4K7L3</accession>
<dbReference type="GO" id="GO:0032786">
    <property type="term" value="P:positive regulation of DNA-templated transcription, elongation"/>
    <property type="evidence" value="ECO:0007669"/>
    <property type="project" value="InterPro"/>
</dbReference>
<keyword evidence="3" id="KW-1185">Reference proteome</keyword>
<dbReference type="AlphaFoldDB" id="A0A1G4K7L3"/>
<dbReference type="STRING" id="1230905.A0A1G4K7L3"/>
<dbReference type="OrthoDB" id="21266at2759"/>
<feature type="domain" description="CTD kinase subunit gamma Ctk3 C-terminal" evidence="1">
    <location>
        <begin position="245"/>
        <end position="294"/>
    </location>
</feature>
<evidence type="ECO:0000313" key="2">
    <source>
        <dbReference type="EMBL" id="SCU99904.1"/>
    </source>
</evidence>
<evidence type="ECO:0000259" key="1">
    <source>
        <dbReference type="Pfam" id="PF12350"/>
    </source>
</evidence>
<dbReference type="PANTHER" id="PTHR28291">
    <property type="entry name" value="CTD KINASE SUBUNIT GAMMA"/>
    <property type="match status" value="1"/>
</dbReference>
<dbReference type="EMBL" id="LT598469">
    <property type="protein sequence ID" value="SCU99904.1"/>
    <property type="molecule type" value="Genomic_DNA"/>
</dbReference>